<dbReference type="EMBL" id="MSIF01000046">
    <property type="protein sequence ID" value="OLF04384.1"/>
    <property type="molecule type" value="Genomic_DNA"/>
</dbReference>
<feature type="region of interest" description="Disordered" evidence="1">
    <location>
        <begin position="1"/>
        <end position="34"/>
    </location>
</feature>
<reference evidence="3 4" key="1">
    <citation type="submission" date="2016-12" db="EMBL/GenBank/DDBJ databases">
        <title>The draft genome sequence of Actinophytocola xinjiangensis.</title>
        <authorList>
            <person name="Wang W."/>
            <person name="Yuan L."/>
        </authorList>
    </citation>
    <scope>NUCLEOTIDE SEQUENCE [LARGE SCALE GENOMIC DNA]</scope>
    <source>
        <strain evidence="3 4">CGMCC 4.4663</strain>
    </source>
</reference>
<evidence type="ECO:0000313" key="3">
    <source>
        <dbReference type="EMBL" id="OLF04384.1"/>
    </source>
</evidence>
<feature type="transmembrane region" description="Helical" evidence="2">
    <location>
        <begin position="114"/>
        <end position="136"/>
    </location>
</feature>
<comment type="caution">
    <text evidence="3">The sequence shown here is derived from an EMBL/GenBank/DDBJ whole genome shotgun (WGS) entry which is preliminary data.</text>
</comment>
<evidence type="ECO:0000313" key="4">
    <source>
        <dbReference type="Proteomes" id="UP000185696"/>
    </source>
</evidence>
<dbReference type="Pfam" id="PF10821">
    <property type="entry name" value="DUF2567"/>
    <property type="match status" value="1"/>
</dbReference>
<sequence>MAEQPVGEQGPGPLRQDDTAGDGVVPEPQQAGPPPGYPAYFYQWYPPRPRVVVRADLLPAVSVLATVSMLGFLVGWLWSLLAPATRRVIGRDGEDLPLSALTANQAESYHRGDALVIFLLLGLAAGLCTGLAVWFLRGRRGPVVMIAAVLGSGLGGWLAVLLGESWAAGRYPLPAKVEVLDVIRLAPVVDSQWVLLAWPLTTALMYGVMAAWNSMDDLGRRLG</sequence>
<dbReference type="Proteomes" id="UP000185696">
    <property type="component" value="Unassembled WGS sequence"/>
</dbReference>
<dbReference type="OrthoDB" id="4557003at2"/>
<feature type="transmembrane region" description="Helical" evidence="2">
    <location>
        <begin position="143"/>
        <end position="163"/>
    </location>
</feature>
<feature type="transmembrane region" description="Helical" evidence="2">
    <location>
        <begin position="193"/>
        <end position="212"/>
    </location>
</feature>
<evidence type="ECO:0000256" key="1">
    <source>
        <dbReference type="SAM" id="MobiDB-lite"/>
    </source>
</evidence>
<evidence type="ECO:0000256" key="2">
    <source>
        <dbReference type="SAM" id="Phobius"/>
    </source>
</evidence>
<keyword evidence="2" id="KW-0812">Transmembrane</keyword>
<dbReference type="RefSeq" id="WP_075138521.1">
    <property type="nucleotide sequence ID" value="NZ_MSIF01000046.1"/>
</dbReference>
<keyword evidence="4" id="KW-1185">Reference proteome</keyword>
<accession>A0A7Z1AT34</accession>
<dbReference type="InterPro" id="IPR021213">
    <property type="entry name" value="DUF2567"/>
</dbReference>
<keyword evidence="2" id="KW-0472">Membrane</keyword>
<name>A0A7Z1AT34_9PSEU</name>
<evidence type="ECO:0008006" key="5">
    <source>
        <dbReference type="Google" id="ProtNLM"/>
    </source>
</evidence>
<dbReference type="AlphaFoldDB" id="A0A7Z1AT34"/>
<protein>
    <recommendedName>
        <fullName evidence="5">DUF2567 domain-containing protein</fullName>
    </recommendedName>
</protein>
<proteinExistence type="predicted"/>
<keyword evidence="2" id="KW-1133">Transmembrane helix</keyword>
<organism evidence="3 4">
    <name type="scientific">Actinophytocola xinjiangensis</name>
    <dbReference type="NCBI Taxonomy" id="485602"/>
    <lineage>
        <taxon>Bacteria</taxon>
        <taxon>Bacillati</taxon>
        <taxon>Actinomycetota</taxon>
        <taxon>Actinomycetes</taxon>
        <taxon>Pseudonocardiales</taxon>
        <taxon>Pseudonocardiaceae</taxon>
    </lineage>
</organism>
<feature type="transmembrane region" description="Helical" evidence="2">
    <location>
        <begin position="57"/>
        <end position="78"/>
    </location>
</feature>
<gene>
    <name evidence="3" type="ORF">BLA60_41070</name>
</gene>